<keyword evidence="2" id="KW-1185">Reference proteome</keyword>
<evidence type="ECO:0008006" key="3">
    <source>
        <dbReference type="Google" id="ProtNLM"/>
    </source>
</evidence>
<comment type="caution">
    <text evidence="1">The sequence shown here is derived from an EMBL/GenBank/DDBJ whole genome shotgun (WGS) entry which is preliminary data.</text>
</comment>
<dbReference type="Proteomes" id="UP001165590">
    <property type="component" value="Unassembled WGS sequence"/>
</dbReference>
<dbReference type="RefSeq" id="WP_267031147.1">
    <property type="nucleotide sequence ID" value="NZ_JAIFZO010000002.1"/>
</dbReference>
<evidence type="ECO:0000313" key="1">
    <source>
        <dbReference type="EMBL" id="MCX4238892.1"/>
    </source>
</evidence>
<sequence length="55" mass="5540">MRVSRESNAGPPPSIPPTLYELLSRGTLSSDEPTLLVGVGVGAGLAHAAQVVASL</sequence>
<dbReference type="EMBL" id="JAIFZO010000002">
    <property type="protein sequence ID" value="MCX4238892.1"/>
    <property type="molecule type" value="Genomic_DNA"/>
</dbReference>
<gene>
    <name evidence="1" type="ORF">K3769_40195</name>
</gene>
<proteinExistence type="predicted"/>
<accession>A0ABT3VGU8</accession>
<organism evidence="1 2">
    <name type="scientific">Streptomyces ortus</name>
    <dbReference type="NCBI Taxonomy" id="2867268"/>
    <lineage>
        <taxon>Bacteria</taxon>
        <taxon>Bacillati</taxon>
        <taxon>Actinomycetota</taxon>
        <taxon>Actinomycetes</taxon>
        <taxon>Kitasatosporales</taxon>
        <taxon>Streptomycetaceae</taxon>
        <taxon>Streptomyces</taxon>
    </lineage>
</organism>
<reference evidence="1" key="1">
    <citation type="journal article" date="2022" name="bioRxiv">
        <title>Discovery and biosynthetic assessment of Streptomyces ortus sp nov. isolated from a deep-sea sponge.</title>
        <authorList>
            <person name="Williams S.E."/>
        </authorList>
    </citation>
    <scope>NUCLEOTIDE SEQUENCE</scope>
    <source>
        <strain evidence="1">A15ISP2-DRY2</strain>
    </source>
</reference>
<protein>
    <recommendedName>
        <fullName evidence="3">Beta-ketoacyl-[acyl-carrier-protein] synthase III C-terminal domain-containing protein</fullName>
    </recommendedName>
</protein>
<evidence type="ECO:0000313" key="2">
    <source>
        <dbReference type="Proteomes" id="UP001165590"/>
    </source>
</evidence>
<name>A0ABT3VGU8_9ACTN</name>